<dbReference type="Pfam" id="PF20131">
    <property type="entry name" value="MC3"/>
    <property type="match status" value="1"/>
</dbReference>
<reference evidence="1" key="1">
    <citation type="submission" date="2016-01" db="EMBL/GenBank/DDBJ databases">
        <authorList>
            <person name="Peeters C."/>
        </authorList>
    </citation>
    <scope>NUCLEOTIDE SEQUENCE [LARGE SCALE GENOMIC DNA]</scope>
    <source>
        <strain evidence="1">LMG 29326</strain>
    </source>
</reference>
<dbReference type="AlphaFoldDB" id="A0A158CI05"/>
<dbReference type="InterPro" id="IPR045390">
    <property type="entry name" value="ABC-3C_MC3"/>
</dbReference>
<organism evidence="1 2">
    <name type="scientific">Caballeronia ptereochthonis</name>
    <dbReference type="NCBI Taxonomy" id="1777144"/>
    <lineage>
        <taxon>Bacteria</taxon>
        <taxon>Pseudomonadati</taxon>
        <taxon>Pseudomonadota</taxon>
        <taxon>Betaproteobacteria</taxon>
        <taxon>Burkholderiales</taxon>
        <taxon>Burkholderiaceae</taxon>
        <taxon>Caballeronia</taxon>
    </lineage>
</organism>
<dbReference type="RefSeq" id="WP_087047744.1">
    <property type="nucleotide sequence ID" value="NZ_FCOB02000021.1"/>
</dbReference>
<keyword evidence="2" id="KW-1185">Reference proteome</keyword>
<dbReference type="Proteomes" id="UP000054978">
    <property type="component" value="Unassembled WGS sequence"/>
</dbReference>
<accession>A0A158CI05</accession>
<protein>
    <submittedName>
        <fullName evidence="1">Uncharacterized protein</fullName>
    </submittedName>
</protein>
<comment type="caution">
    <text evidence="1">The sequence shown here is derived from an EMBL/GenBank/DDBJ whole genome shotgun (WGS) entry which is preliminary data.</text>
</comment>
<sequence length="162" mass="18369">MKRWDHRPIEIRNLFNPAFCGLVLFRAIQGYEEEDDRGIPFSLSLLILPLCLHKDSREVIANHSRSYLLKATEKNPQVQVGFAERVTAMLPYAFEGFGLLMEKGCISVAPEGRLQTVPDKVRKSVTGTDETKSCQRVARIVGKEFARIADRVTIYTTFGIRP</sequence>
<name>A0A158CI05_9BURK</name>
<evidence type="ECO:0000313" key="1">
    <source>
        <dbReference type="EMBL" id="SAK81994.1"/>
    </source>
</evidence>
<gene>
    <name evidence="1" type="ORF">AWB83_04363</name>
</gene>
<dbReference type="OrthoDB" id="7059377at2"/>
<dbReference type="EMBL" id="FCOB02000021">
    <property type="protein sequence ID" value="SAK81994.1"/>
    <property type="molecule type" value="Genomic_DNA"/>
</dbReference>
<dbReference type="STRING" id="1777144.AWB83_04363"/>
<evidence type="ECO:0000313" key="2">
    <source>
        <dbReference type="Proteomes" id="UP000054978"/>
    </source>
</evidence>
<proteinExistence type="predicted"/>